<dbReference type="Gene3D" id="3.90.1590.10">
    <property type="entry name" value="glutathione-dependent formaldehyde- activating enzyme (gfa)"/>
    <property type="match status" value="1"/>
</dbReference>
<accession>A0A1Y5TLU0</accession>
<organism evidence="1 2">
    <name type="scientific">Roseovarius litorisediminis</name>
    <dbReference type="NCBI Taxonomy" id="1312363"/>
    <lineage>
        <taxon>Bacteria</taxon>
        <taxon>Pseudomonadati</taxon>
        <taxon>Pseudomonadota</taxon>
        <taxon>Alphaproteobacteria</taxon>
        <taxon>Rhodobacterales</taxon>
        <taxon>Roseobacteraceae</taxon>
        <taxon>Roseovarius</taxon>
    </lineage>
</organism>
<reference evidence="1 2" key="1">
    <citation type="submission" date="2017-03" db="EMBL/GenBank/DDBJ databases">
        <authorList>
            <person name="Afonso C.L."/>
            <person name="Miller P.J."/>
            <person name="Scott M.A."/>
            <person name="Spackman E."/>
            <person name="Goraichik I."/>
            <person name="Dimitrov K.M."/>
            <person name="Suarez D.L."/>
            <person name="Swayne D.E."/>
        </authorList>
    </citation>
    <scope>NUCLEOTIDE SEQUENCE [LARGE SCALE GENOMIC DNA]</scope>
    <source>
        <strain evidence="1 2">CECT 8287</strain>
    </source>
</reference>
<gene>
    <name evidence="1" type="ORF">PEL8287_03587</name>
</gene>
<evidence type="ECO:0000313" key="1">
    <source>
        <dbReference type="EMBL" id="SLN65156.1"/>
    </source>
</evidence>
<dbReference type="SUPFAM" id="SSF51316">
    <property type="entry name" value="Mss4-like"/>
    <property type="match status" value="1"/>
</dbReference>
<proteinExistence type="predicted"/>
<keyword evidence="2" id="KW-1185">Reference proteome</keyword>
<evidence type="ECO:0000313" key="2">
    <source>
        <dbReference type="Proteomes" id="UP000193827"/>
    </source>
</evidence>
<sequence>MVAAEDARKRAAYTLAEKRKGNTCGEVASVVPFGMRSPDRCGRLWVVIAASAARHLVITLPQRNLLEKTGLKWYRSSPGAQRGFCRTCGISLFWQEDGNDHISVMAGTLDGPTGLLMERHIHADTKGDYYKLPDGDRVDQSTLKFR</sequence>
<dbReference type="EMBL" id="FWFL01000012">
    <property type="protein sequence ID" value="SLN65156.1"/>
    <property type="molecule type" value="Genomic_DNA"/>
</dbReference>
<dbReference type="AlphaFoldDB" id="A0A1Y5TLU0"/>
<protein>
    <submittedName>
        <fullName evidence="1">Glutathione-dependent formaldehyde-activating enzyme</fullName>
    </submittedName>
</protein>
<dbReference type="Proteomes" id="UP000193827">
    <property type="component" value="Unassembled WGS sequence"/>
</dbReference>
<dbReference type="InterPro" id="IPR011057">
    <property type="entry name" value="Mss4-like_sf"/>
</dbReference>
<name>A0A1Y5TLU0_9RHOB</name>